<organism evidence="2 3">
    <name type="scientific">Stieleria marina</name>
    <dbReference type="NCBI Taxonomy" id="1930275"/>
    <lineage>
        <taxon>Bacteria</taxon>
        <taxon>Pseudomonadati</taxon>
        <taxon>Planctomycetota</taxon>
        <taxon>Planctomycetia</taxon>
        <taxon>Pirellulales</taxon>
        <taxon>Pirellulaceae</taxon>
        <taxon>Stieleria</taxon>
    </lineage>
</organism>
<keyword evidence="1" id="KW-0812">Transmembrane</keyword>
<protein>
    <submittedName>
        <fullName evidence="2">Flp/Fap pilin component</fullName>
    </submittedName>
</protein>
<keyword evidence="1" id="KW-0472">Membrane</keyword>
<sequence length="63" mass="6763">MSLRRTRNAIIEFLREEDGPTAVEYAVMLGLIIAVAVGSVQFMAAQTIQSFEDSGNAIAGAFN</sequence>
<evidence type="ECO:0000313" key="2">
    <source>
        <dbReference type="EMBL" id="QDT08966.1"/>
    </source>
</evidence>
<keyword evidence="1" id="KW-1133">Transmembrane helix</keyword>
<dbReference type="Proteomes" id="UP000319817">
    <property type="component" value="Chromosome"/>
</dbReference>
<proteinExistence type="predicted"/>
<dbReference type="AlphaFoldDB" id="A0A517NPB7"/>
<keyword evidence="3" id="KW-1185">Reference proteome</keyword>
<evidence type="ECO:0000256" key="1">
    <source>
        <dbReference type="SAM" id="Phobius"/>
    </source>
</evidence>
<accession>A0A517NPB7</accession>
<reference evidence="2 3" key="1">
    <citation type="submission" date="2019-02" db="EMBL/GenBank/DDBJ databases">
        <title>Deep-cultivation of Planctomycetes and their phenomic and genomic characterization uncovers novel biology.</title>
        <authorList>
            <person name="Wiegand S."/>
            <person name="Jogler M."/>
            <person name="Boedeker C."/>
            <person name="Pinto D."/>
            <person name="Vollmers J."/>
            <person name="Rivas-Marin E."/>
            <person name="Kohn T."/>
            <person name="Peeters S.H."/>
            <person name="Heuer A."/>
            <person name="Rast P."/>
            <person name="Oberbeckmann S."/>
            <person name="Bunk B."/>
            <person name="Jeske O."/>
            <person name="Meyerdierks A."/>
            <person name="Storesund J.E."/>
            <person name="Kallscheuer N."/>
            <person name="Luecker S."/>
            <person name="Lage O.M."/>
            <person name="Pohl T."/>
            <person name="Merkel B.J."/>
            <person name="Hornburger P."/>
            <person name="Mueller R.-W."/>
            <person name="Bruemmer F."/>
            <person name="Labrenz M."/>
            <person name="Spormann A.M."/>
            <person name="Op den Camp H."/>
            <person name="Overmann J."/>
            <person name="Amann R."/>
            <person name="Jetten M.S.M."/>
            <person name="Mascher T."/>
            <person name="Medema M.H."/>
            <person name="Devos D.P."/>
            <person name="Kaster A.-K."/>
            <person name="Ovreas L."/>
            <person name="Rohde M."/>
            <person name="Galperin M.Y."/>
            <person name="Jogler C."/>
        </authorList>
    </citation>
    <scope>NUCLEOTIDE SEQUENCE [LARGE SCALE GENOMIC DNA]</scope>
    <source>
        <strain evidence="2 3">K23_9</strain>
    </source>
</reference>
<gene>
    <name evidence="2" type="ORF">K239x_09090</name>
</gene>
<dbReference type="RefSeq" id="WP_419189658.1">
    <property type="nucleotide sequence ID" value="NZ_CP036526.1"/>
</dbReference>
<name>A0A517NPB7_9BACT</name>
<evidence type="ECO:0000313" key="3">
    <source>
        <dbReference type="Proteomes" id="UP000319817"/>
    </source>
</evidence>
<feature type="transmembrane region" description="Helical" evidence="1">
    <location>
        <begin position="21"/>
        <end position="44"/>
    </location>
</feature>
<dbReference type="EMBL" id="CP036526">
    <property type="protein sequence ID" value="QDT08966.1"/>
    <property type="molecule type" value="Genomic_DNA"/>
</dbReference>